<dbReference type="EMBL" id="QXFV01001187">
    <property type="protein sequence ID" value="KAE9012625.1"/>
    <property type="molecule type" value="Genomic_DNA"/>
</dbReference>
<organism evidence="2 7">
    <name type="scientific">Phytophthora rubi</name>
    <dbReference type="NCBI Taxonomy" id="129364"/>
    <lineage>
        <taxon>Eukaryota</taxon>
        <taxon>Sar</taxon>
        <taxon>Stramenopiles</taxon>
        <taxon>Oomycota</taxon>
        <taxon>Peronosporomycetes</taxon>
        <taxon>Peronosporales</taxon>
        <taxon>Peronosporaceae</taxon>
        <taxon>Phytophthora</taxon>
    </lineage>
</organism>
<gene>
    <name evidence="3" type="ORF">PR001_g15613</name>
    <name evidence="2" type="ORF">PR002_g17112</name>
    <name evidence="4" type="ORF">PR003_g16394</name>
</gene>
<dbReference type="EMBL" id="QXFU01001353">
    <property type="protein sequence ID" value="KAE9004259.1"/>
    <property type="molecule type" value="Genomic_DNA"/>
</dbReference>
<dbReference type="Proteomes" id="UP000435112">
    <property type="component" value="Unassembled WGS sequence"/>
</dbReference>
<reference evidence="5 7" key="1">
    <citation type="submission" date="2018-09" db="EMBL/GenBank/DDBJ databases">
        <title>Genomic investigation of the strawberry pathogen Phytophthora fragariae indicates pathogenicity is determined by transcriptional variation in three key races.</title>
        <authorList>
            <person name="Adams T.M."/>
            <person name="Armitage A.D."/>
            <person name="Sobczyk M.K."/>
            <person name="Bates H.J."/>
            <person name="Dunwell J.M."/>
            <person name="Nellist C.F."/>
            <person name="Harrison R.J."/>
        </authorList>
    </citation>
    <scope>NUCLEOTIDE SEQUENCE [LARGE SCALE GENOMIC DNA]</scope>
    <source>
        <strain evidence="3 5">SCRP249</strain>
        <strain evidence="2 7">SCRP324</strain>
        <strain evidence="4 6">SCRP333</strain>
    </source>
</reference>
<dbReference type="EMBL" id="QXFT01001195">
    <property type="protein sequence ID" value="KAE9325798.1"/>
    <property type="molecule type" value="Genomic_DNA"/>
</dbReference>
<sequence>MASEGQRPVATAPAATSVSDLFEDEGDAGPATEETLQLTDDEIDIAQQRSRLVQKLVEAGEYH</sequence>
<evidence type="ECO:0000313" key="4">
    <source>
        <dbReference type="EMBL" id="KAE9325798.1"/>
    </source>
</evidence>
<dbReference type="Proteomes" id="UP000434957">
    <property type="component" value="Unassembled WGS sequence"/>
</dbReference>
<evidence type="ECO:0000313" key="7">
    <source>
        <dbReference type="Proteomes" id="UP000435112"/>
    </source>
</evidence>
<keyword evidence="6" id="KW-1185">Reference proteome</keyword>
<evidence type="ECO:0000313" key="3">
    <source>
        <dbReference type="EMBL" id="KAE9012625.1"/>
    </source>
</evidence>
<proteinExistence type="predicted"/>
<comment type="caution">
    <text evidence="2">The sequence shown here is derived from an EMBL/GenBank/DDBJ whole genome shotgun (WGS) entry which is preliminary data.</text>
</comment>
<evidence type="ECO:0000313" key="5">
    <source>
        <dbReference type="Proteomes" id="UP000429607"/>
    </source>
</evidence>
<evidence type="ECO:0000256" key="1">
    <source>
        <dbReference type="SAM" id="MobiDB-lite"/>
    </source>
</evidence>
<name>A0A6A3KAQ0_9STRA</name>
<accession>A0A6A3KAQ0</accession>
<feature type="region of interest" description="Disordered" evidence="1">
    <location>
        <begin position="1"/>
        <end position="40"/>
    </location>
</feature>
<protein>
    <submittedName>
        <fullName evidence="2">Uncharacterized protein</fullName>
    </submittedName>
</protein>
<dbReference type="Proteomes" id="UP000429607">
    <property type="component" value="Unassembled WGS sequence"/>
</dbReference>
<evidence type="ECO:0000313" key="6">
    <source>
        <dbReference type="Proteomes" id="UP000434957"/>
    </source>
</evidence>
<evidence type="ECO:0000313" key="2">
    <source>
        <dbReference type="EMBL" id="KAE9004259.1"/>
    </source>
</evidence>
<dbReference type="AlphaFoldDB" id="A0A6A3KAQ0"/>